<organism evidence="2 3">
    <name type="scientific">Evansella tamaricis</name>
    <dbReference type="NCBI Taxonomy" id="2069301"/>
    <lineage>
        <taxon>Bacteria</taxon>
        <taxon>Bacillati</taxon>
        <taxon>Bacillota</taxon>
        <taxon>Bacilli</taxon>
        <taxon>Bacillales</taxon>
        <taxon>Bacillaceae</taxon>
        <taxon>Evansella</taxon>
    </lineage>
</organism>
<evidence type="ECO:0000256" key="1">
    <source>
        <dbReference type="ARBA" id="ARBA00007189"/>
    </source>
</evidence>
<comment type="similarity">
    <text evidence="1">Belongs to the UPF0751 family.</text>
</comment>
<keyword evidence="3" id="KW-1185">Reference proteome</keyword>
<dbReference type="Pfam" id="PF10087">
    <property type="entry name" value="DUF2325"/>
    <property type="match status" value="1"/>
</dbReference>
<dbReference type="RefSeq" id="WP_217064456.1">
    <property type="nucleotide sequence ID" value="NZ_JAHQCS010000036.1"/>
</dbReference>
<comment type="caution">
    <text evidence="2">The sequence shown here is derived from an EMBL/GenBank/DDBJ whole genome shotgun (WGS) entry which is preliminary data.</text>
</comment>
<sequence length="110" mass="12438">MSSLLVIGGDKLGAIPDQLKKLGFSDVLHVDGRKVQMVKKEIPDNVDLILILTDFINHNLAKKIKDRASKKEIPICYSRRSWCAIYKSLTSCEYACEQCPYLKNESSVLH</sequence>
<dbReference type="EMBL" id="JAHQCS010000036">
    <property type="protein sequence ID" value="MBU9710564.1"/>
    <property type="molecule type" value="Genomic_DNA"/>
</dbReference>
<evidence type="ECO:0000313" key="3">
    <source>
        <dbReference type="Proteomes" id="UP000784880"/>
    </source>
</evidence>
<protein>
    <submittedName>
        <fullName evidence="2">DUF2325 domain-containing protein</fullName>
    </submittedName>
</protein>
<dbReference type="InterPro" id="IPR016772">
    <property type="entry name" value="UCP020408"/>
</dbReference>
<name>A0ABS6JA54_9BACI</name>
<accession>A0ABS6JA54</accession>
<dbReference type="Proteomes" id="UP000784880">
    <property type="component" value="Unassembled WGS sequence"/>
</dbReference>
<proteinExistence type="inferred from homology"/>
<reference evidence="2 3" key="1">
    <citation type="submission" date="2021-06" db="EMBL/GenBank/DDBJ databases">
        <title>Bacillus sp. RD4P76, an endophyte from a halophyte.</title>
        <authorList>
            <person name="Sun J.-Q."/>
        </authorList>
    </citation>
    <scope>NUCLEOTIDE SEQUENCE [LARGE SCALE GENOMIC DNA]</scope>
    <source>
        <strain evidence="2 3">CGMCC 1.15917</strain>
    </source>
</reference>
<evidence type="ECO:0000313" key="2">
    <source>
        <dbReference type="EMBL" id="MBU9710564.1"/>
    </source>
</evidence>
<dbReference type="PIRSF" id="PIRSF020408">
    <property type="entry name" value="UCP020408"/>
    <property type="match status" value="1"/>
</dbReference>
<gene>
    <name evidence="2" type="ORF">KS419_02255</name>
</gene>